<dbReference type="FunFam" id="3.30.40.10:FF:000609">
    <property type="entry name" value="RING-H2 finger protein ATL1"/>
    <property type="match status" value="1"/>
</dbReference>
<name>A0AAP0RLT6_LIQFO</name>
<gene>
    <name evidence="16" type="ORF">L1049_012770</name>
</gene>
<dbReference type="InterPro" id="IPR013083">
    <property type="entry name" value="Znf_RING/FYVE/PHD"/>
</dbReference>
<dbReference type="GO" id="GO:0061630">
    <property type="term" value="F:ubiquitin protein ligase activity"/>
    <property type="evidence" value="ECO:0007669"/>
    <property type="project" value="UniProtKB-EC"/>
</dbReference>
<accession>A0AAP0RLT6</accession>
<protein>
    <recommendedName>
        <fullName evidence="4">RING-type E3 ubiquitin transferase</fullName>
        <ecNumber evidence="4">2.3.2.27</ecNumber>
    </recommendedName>
</protein>
<evidence type="ECO:0000256" key="6">
    <source>
        <dbReference type="ARBA" id="ARBA00022692"/>
    </source>
</evidence>
<dbReference type="PROSITE" id="PS50089">
    <property type="entry name" value="ZF_RING_2"/>
    <property type="match status" value="1"/>
</dbReference>
<dbReference type="Gene3D" id="3.30.40.10">
    <property type="entry name" value="Zinc/RING finger domain, C3HC4 (zinc finger)"/>
    <property type="match status" value="1"/>
</dbReference>
<dbReference type="InterPro" id="IPR044600">
    <property type="entry name" value="ATL1/ATL16-like"/>
</dbReference>
<proteinExistence type="inferred from homology"/>
<evidence type="ECO:0000256" key="3">
    <source>
        <dbReference type="ARBA" id="ARBA00004906"/>
    </source>
</evidence>
<evidence type="ECO:0000256" key="5">
    <source>
        <dbReference type="ARBA" id="ARBA00022679"/>
    </source>
</evidence>
<keyword evidence="11" id="KW-1133">Transmembrane helix</keyword>
<dbReference type="CDD" id="cd16461">
    <property type="entry name" value="RING-H2_EL5-like"/>
    <property type="match status" value="1"/>
</dbReference>
<dbReference type="InterPro" id="IPR001841">
    <property type="entry name" value="Znf_RING"/>
</dbReference>
<sequence length="201" mass="21479">MSVTHVLGPSRFHNFHNFTLDTTLCDSPTKGLDSSIISSIPIFVYDKEKFGLECVICLSVFEENEIGRNLPKCGHAFHVECIDMWLNSHSNCPICRAPVVCDKKVGQVAVVNALGDGVVLQEGSGELSEMVAGDVGSVGDAVLEIIIEGPGSENVAMNDSLSASSSSLSSSPVGCSLKRMMSRNRSERKVFPSSNANELDA</sequence>
<evidence type="ECO:0000256" key="11">
    <source>
        <dbReference type="ARBA" id="ARBA00022989"/>
    </source>
</evidence>
<dbReference type="SMART" id="SM00184">
    <property type="entry name" value="RING"/>
    <property type="match status" value="1"/>
</dbReference>
<evidence type="ECO:0000256" key="8">
    <source>
        <dbReference type="ARBA" id="ARBA00022771"/>
    </source>
</evidence>
<evidence type="ECO:0000256" key="4">
    <source>
        <dbReference type="ARBA" id="ARBA00012483"/>
    </source>
</evidence>
<evidence type="ECO:0000259" key="15">
    <source>
        <dbReference type="PROSITE" id="PS50089"/>
    </source>
</evidence>
<evidence type="ECO:0000256" key="7">
    <source>
        <dbReference type="ARBA" id="ARBA00022723"/>
    </source>
</evidence>
<comment type="caution">
    <text evidence="16">The sequence shown here is derived from an EMBL/GenBank/DDBJ whole genome shotgun (WGS) entry which is preliminary data.</text>
</comment>
<dbReference type="EMBL" id="JBBPBK010000008">
    <property type="protein sequence ID" value="KAK9279095.1"/>
    <property type="molecule type" value="Genomic_DNA"/>
</dbReference>
<dbReference type="Proteomes" id="UP001415857">
    <property type="component" value="Unassembled WGS sequence"/>
</dbReference>
<dbReference type="GO" id="GO:0008270">
    <property type="term" value="F:zinc ion binding"/>
    <property type="evidence" value="ECO:0007669"/>
    <property type="project" value="UniProtKB-KW"/>
</dbReference>
<dbReference type="PANTHER" id="PTHR46913:SF1">
    <property type="entry name" value="RING-H2 FINGER PROTEIN ATL16"/>
    <property type="match status" value="1"/>
</dbReference>
<comment type="similarity">
    <text evidence="13">Belongs to the RING-type zinc finger family. ATL subfamily.</text>
</comment>
<comment type="pathway">
    <text evidence="3">Protein modification; protein ubiquitination.</text>
</comment>
<dbReference type="EC" id="2.3.2.27" evidence="4"/>
<keyword evidence="6" id="KW-0812">Transmembrane</keyword>
<dbReference type="GO" id="GO:0016020">
    <property type="term" value="C:membrane"/>
    <property type="evidence" value="ECO:0007669"/>
    <property type="project" value="UniProtKB-SubCell"/>
</dbReference>
<evidence type="ECO:0000313" key="16">
    <source>
        <dbReference type="EMBL" id="KAK9279095.1"/>
    </source>
</evidence>
<dbReference type="PANTHER" id="PTHR46913">
    <property type="entry name" value="RING-H2 FINGER PROTEIN ATL16"/>
    <property type="match status" value="1"/>
</dbReference>
<feature type="domain" description="RING-type" evidence="15">
    <location>
        <begin position="54"/>
        <end position="96"/>
    </location>
</feature>
<organism evidence="16 17">
    <name type="scientific">Liquidambar formosana</name>
    <name type="common">Formosan gum</name>
    <dbReference type="NCBI Taxonomy" id="63359"/>
    <lineage>
        <taxon>Eukaryota</taxon>
        <taxon>Viridiplantae</taxon>
        <taxon>Streptophyta</taxon>
        <taxon>Embryophyta</taxon>
        <taxon>Tracheophyta</taxon>
        <taxon>Spermatophyta</taxon>
        <taxon>Magnoliopsida</taxon>
        <taxon>eudicotyledons</taxon>
        <taxon>Gunneridae</taxon>
        <taxon>Pentapetalae</taxon>
        <taxon>Saxifragales</taxon>
        <taxon>Altingiaceae</taxon>
        <taxon>Liquidambar</taxon>
    </lineage>
</organism>
<evidence type="ECO:0000256" key="1">
    <source>
        <dbReference type="ARBA" id="ARBA00000900"/>
    </source>
</evidence>
<evidence type="ECO:0000313" key="17">
    <source>
        <dbReference type="Proteomes" id="UP001415857"/>
    </source>
</evidence>
<comment type="catalytic activity">
    <reaction evidence="1">
        <text>S-ubiquitinyl-[E2 ubiquitin-conjugating enzyme]-L-cysteine + [acceptor protein]-L-lysine = [E2 ubiquitin-conjugating enzyme]-L-cysteine + N(6)-ubiquitinyl-[acceptor protein]-L-lysine.</text>
        <dbReference type="EC" id="2.3.2.27"/>
    </reaction>
</comment>
<keyword evidence="5" id="KW-0808">Transferase</keyword>
<evidence type="ECO:0000256" key="10">
    <source>
        <dbReference type="ARBA" id="ARBA00022833"/>
    </source>
</evidence>
<dbReference type="GO" id="GO:0016567">
    <property type="term" value="P:protein ubiquitination"/>
    <property type="evidence" value="ECO:0007669"/>
    <property type="project" value="InterPro"/>
</dbReference>
<keyword evidence="9" id="KW-0833">Ubl conjugation pathway</keyword>
<comment type="subcellular location">
    <subcellularLocation>
        <location evidence="2">Membrane</location>
        <topology evidence="2">Single-pass membrane protein</topology>
    </subcellularLocation>
</comment>
<reference evidence="16 17" key="1">
    <citation type="journal article" date="2024" name="Plant J.">
        <title>Genome sequences and population genomics reveal climatic adaptation and genomic divergence between two closely related sweetgum species.</title>
        <authorList>
            <person name="Xu W.Q."/>
            <person name="Ren C.Q."/>
            <person name="Zhang X.Y."/>
            <person name="Comes H.P."/>
            <person name="Liu X.H."/>
            <person name="Li Y.G."/>
            <person name="Kettle C.J."/>
            <person name="Jalonen R."/>
            <person name="Gaisberger H."/>
            <person name="Ma Y.Z."/>
            <person name="Qiu Y.X."/>
        </authorList>
    </citation>
    <scope>NUCLEOTIDE SEQUENCE [LARGE SCALE GENOMIC DNA]</scope>
    <source>
        <strain evidence="16">Hangzhou</strain>
    </source>
</reference>
<keyword evidence="10" id="KW-0862">Zinc</keyword>
<evidence type="ECO:0000256" key="13">
    <source>
        <dbReference type="ARBA" id="ARBA00024209"/>
    </source>
</evidence>
<evidence type="ECO:0000256" key="14">
    <source>
        <dbReference type="PROSITE-ProRule" id="PRU00175"/>
    </source>
</evidence>
<keyword evidence="17" id="KW-1185">Reference proteome</keyword>
<dbReference type="AlphaFoldDB" id="A0AAP0RLT6"/>
<evidence type="ECO:0000256" key="2">
    <source>
        <dbReference type="ARBA" id="ARBA00004167"/>
    </source>
</evidence>
<evidence type="ECO:0000256" key="12">
    <source>
        <dbReference type="ARBA" id="ARBA00023136"/>
    </source>
</evidence>
<evidence type="ECO:0000256" key="9">
    <source>
        <dbReference type="ARBA" id="ARBA00022786"/>
    </source>
</evidence>
<dbReference type="SUPFAM" id="SSF57850">
    <property type="entry name" value="RING/U-box"/>
    <property type="match status" value="1"/>
</dbReference>
<keyword evidence="12" id="KW-0472">Membrane</keyword>
<keyword evidence="7" id="KW-0479">Metal-binding</keyword>
<keyword evidence="8 14" id="KW-0863">Zinc-finger</keyword>
<dbReference type="Pfam" id="PF13639">
    <property type="entry name" value="zf-RING_2"/>
    <property type="match status" value="1"/>
</dbReference>